<feature type="domain" description="Fatty acid desaturase" evidence="12">
    <location>
        <begin position="32"/>
        <end position="182"/>
    </location>
</feature>
<dbReference type="PANTHER" id="PTHR11351:SF31">
    <property type="entry name" value="DESATURASE 1, ISOFORM A-RELATED"/>
    <property type="match status" value="1"/>
</dbReference>
<organism evidence="13">
    <name type="scientific">marine metagenome</name>
    <dbReference type="NCBI Taxonomy" id="408172"/>
    <lineage>
        <taxon>unclassified sequences</taxon>
        <taxon>metagenomes</taxon>
        <taxon>ecological metagenomes</taxon>
    </lineage>
</organism>
<dbReference type="InterPro" id="IPR015876">
    <property type="entry name" value="Acyl-CoA_DS"/>
</dbReference>
<keyword evidence="2" id="KW-0444">Lipid biosynthesis</keyword>
<evidence type="ECO:0000256" key="2">
    <source>
        <dbReference type="ARBA" id="ARBA00022516"/>
    </source>
</evidence>
<dbReference type="GO" id="GO:0016717">
    <property type="term" value="F:oxidoreductase activity, acting on paired donors, with oxidation of a pair of donors resulting in the reduction of molecular oxygen to two molecules of water"/>
    <property type="evidence" value="ECO:0007669"/>
    <property type="project" value="InterPro"/>
</dbReference>
<reference evidence="13" key="1">
    <citation type="submission" date="2018-05" db="EMBL/GenBank/DDBJ databases">
        <authorList>
            <person name="Lanie J.A."/>
            <person name="Ng W.-L."/>
            <person name="Kazmierczak K.M."/>
            <person name="Andrzejewski T.M."/>
            <person name="Davidsen T.M."/>
            <person name="Wayne K.J."/>
            <person name="Tettelin H."/>
            <person name="Glass J.I."/>
            <person name="Rusch D."/>
            <person name="Podicherti R."/>
            <person name="Tsui H.-C.T."/>
            <person name="Winkler M.E."/>
        </authorList>
    </citation>
    <scope>NUCLEOTIDE SEQUENCE</scope>
</reference>
<evidence type="ECO:0000256" key="8">
    <source>
        <dbReference type="ARBA" id="ARBA00023098"/>
    </source>
</evidence>
<evidence type="ECO:0000259" key="12">
    <source>
        <dbReference type="Pfam" id="PF00487"/>
    </source>
</evidence>
<evidence type="ECO:0000256" key="6">
    <source>
        <dbReference type="ARBA" id="ARBA00023002"/>
    </source>
</evidence>
<keyword evidence="9 11" id="KW-0472">Membrane</keyword>
<evidence type="ECO:0000256" key="9">
    <source>
        <dbReference type="ARBA" id="ARBA00023136"/>
    </source>
</evidence>
<keyword evidence="3 11" id="KW-0812">Transmembrane</keyword>
<comment type="subcellular location">
    <subcellularLocation>
        <location evidence="1">Membrane</location>
        <topology evidence="1">Multi-pass membrane protein</topology>
    </subcellularLocation>
</comment>
<accession>A0A382WZH9</accession>
<feature type="transmembrane region" description="Helical" evidence="11">
    <location>
        <begin position="68"/>
        <end position="88"/>
    </location>
</feature>
<evidence type="ECO:0000256" key="5">
    <source>
        <dbReference type="ARBA" id="ARBA00022989"/>
    </source>
</evidence>
<name>A0A382WZH9_9ZZZZ</name>
<evidence type="ECO:0000256" key="1">
    <source>
        <dbReference type="ARBA" id="ARBA00004141"/>
    </source>
</evidence>
<dbReference type="GO" id="GO:0006633">
    <property type="term" value="P:fatty acid biosynthetic process"/>
    <property type="evidence" value="ECO:0007669"/>
    <property type="project" value="UniProtKB-KW"/>
</dbReference>
<evidence type="ECO:0000256" key="7">
    <source>
        <dbReference type="ARBA" id="ARBA00023004"/>
    </source>
</evidence>
<dbReference type="AlphaFoldDB" id="A0A382WZH9"/>
<keyword evidence="4" id="KW-0276">Fatty acid metabolism</keyword>
<proteinExistence type="predicted"/>
<dbReference type="PANTHER" id="PTHR11351">
    <property type="entry name" value="ACYL-COA DESATURASE"/>
    <property type="match status" value="1"/>
</dbReference>
<keyword evidence="5 11" id="KW-1133">Transmembrane helix</keyword>
<evidence type="ECO:0000313" key="13">
    <source>
        <dbReference type="EMBL" id="SVD63980.1"/>
    </source>
</evidence>
<evidence type="ECO:0000256" key="4">
    <source>
        <dbReference type="ARBA" id="ARBA00022832"/>
    </source>
</evidence>
<feature type="transmembrane region" description="Helical" evidence="11">
    <location>
        <begin position="30"/>
        <end position="47"/>
    </location>
</feature>
<evidence type="ECO:0000256" key="10">
    <source>
        <dbReference type="ARBA" id="ARBA00023160"/>
    </source>
</evidence>
<evidence type="ECO:0000256" key="11">
    <source>
        <dbReference type="SAM" id="Phobius"/>
    </source>
</evidence>
<keyword evidence="10" id="KW-0275">Fatty acid biosynthesis</keyword>
<gene>
    <name evidence="13" type="ORF">METZ01_LOCUS416834</name>
</gene>
<sequence length="215" mass="25579">MRYNKQAFIIVHHLFFILGVYYVGTTYNPVYCLIPFMTGYLGGYLLIHRGFHLHFSHVRYVDTFFNKMLSFICVMFMGWLASPMTYALTHRQHHKYSDTDKDPHSPKFLSFWDILFENYKSLGMHSLIRDFAGSKYQKFLNKNKVSLHITFCIICTLIIPLLLIIISSVTVYFIWYQGLLNTYGHKNDDAFNCLPLFLITPWAWKHQDHHRQYVI</sequence>
<keyword evidence="8" id="KW-0443">Lipid metabolism</keyword>
<keyword evidence="7" id="KW-0408">Iron</keyword>
<feature type="transmembrane region" description="Helical" evidence="11">
    <location>
        <begin position="149"/>
        <end position="175"/>
    </location>
</feature>
<keyword evidence="6" id="KW-0560">Oxidoreductase</keyword>
<dbReference type="EMBL" id="UINC01163588">
    <property type="protein sequence ID" value="SVD63980.1"/>
    <property type="molecule type" value="Genomic_DNA"/>
</dbReference>
<dbReference type="GO" id="GO:0016020">
    <property type="term" value="C:membrane"/>
    <property type="evidence" value="ECO:0007669"/>
    <property type="project" value="UniProtKB-SubCell"/>
</dbReference>
<feature type="transmembrane region" description="Helical" evidence="11">
    <location>
        <begin position="7"/>
        <end position="24"/>
    </location>
</feature>
<evidence type="ECO:0000256" key="3">
    <source>
        <dbReference type="ARBA" id="ARBA00022692"/>
    </source>
</evidence>
<dbReference type="Pfam" id="PF00487">
    <property type="entry name" value="FA_desaturase"/>
    <property type="match status" value="1"/>
</dbReference>
<protein>
    <recommendedName>
        <fullName evidence="12">Fatty acid desaturase domain-containing protein</fullName>
    </recommendedName>
</protein>
<dbReference type="InterPro" id="IPR005804">
    <property type="entry name" value="FA_desaturase_dom"/>
</dbReference>